<evidence type="ECO:0000256" key="1">
    <source>
        <dbReference type="ARBA" id="ARBA00022679"/>
    </source>
</evidence>
<name>A0A7H0H3E5_9ACTN</name>
<protein>
    <submittedName>
        <fullName evidence="3">Glycosyltransferase</fullName>
    </submittedName>
</protein>
<dbReference type="PANTHER" id="PTHR46401:SF8">
    <property type="entry name" value="BLL6006 PROTEIN"/>
    <property type="match status" value="1"/>
</dbReference>
<dbReference type="SUPFAM" id="SSF53756">
    <property type="entry name" value="UDP-Glycosyltransferase/glycogen phosphorylase"/>
    <property type="match status" value="1"/>
</dbReference>
<keyword evidence="4" id="KW-1185">Reference proteome</keyword>
<proteinExistence type="predicted"/>
<dbReference type="KEGG" id="tdf:H9L22_12370"/>
<evidence type="ECO:0000313" key="3">
    <source>
        <dbReference type="EMBL" id="QNP55061.1"/>
    </source>
</evidence>
<sequence>MAASLIDELLLMRHDGDTVRAHPWLETLCIQASPEVIANVVTKDLAQIQVPTRQKWWARERWITRGRNEFALQWTVFGPRYGWKRAPIVVTGIADVTSVYHWPIGVPKGPIRNRLKRAVRGPIARKLFQGESLLVSESEALLDVFCRRTGYPRERTKTIPNAVNSAVLEAARRPGRDLSLAPRPMGVDYRLVYVARGYPHKNHEFLTQLHAELLLLGVSVEFVVTLSESEWAERTRQFRAVCKNVGVIPVSAVADLYFQCDAVIFPSLLESFSATPIEAMATNGRIFASDRPFVREVCGDTVTYIDPLNPQTAAVAIVDTMRDAEKLESMKERAMELAGRQVDAAARARAFVEVISAILDGNENERATTP</sequence>
<keyword evidence="1 3" id="KW-0808">Transferase</keyword>
<evidence type="ECO:0000259" key="2">
    <source>
        <dbReference type="Pfam" id="PF00534"/>
    </source>
</evidence>
<dbReference type="PANTHER" id="PTHR46401">
    <property type="entry name" value="GLYCOSYLTRANSFERASE WBBK-RELATED"/>
    <property type="match status" value="1"/>
</dbReference>
<dbReference type="InterPro" id="IPR001296">
    <property type="entry name" value="Glyco_trans_1"/>
</dbReference>
<dbReference type="RefSeq" id="WP_187720197.1">
    <property type="nucleotide sequence ID" value="NZ_BAABBL010000007.1"/>
</dbReference>
<dbReference type="GO" id="GO:0016757">
    <property type="term" value="F:glycosyltransferase activity"/>
    <property type="evidence" value="ECO:0007669"/>
    <property type="project" value="InterPro"/>
</dbReference>
<dbReference type="EMBL" id="CP060789">
    <property type="protein sequence ID" value="QNP55061.1"/>
    <property type="molecule type" value="Genomic_DNA"/>
</dbReference>
<dbReference type="Pfam" id="PF00534">
    <property type="entry name" value="Glycos_transf_1"/>
    <property type="match status" value="1"/>
</dbReference>
<accession>A0A7H0H3E5</accession>
<feature type="domain" description="Glycosyl transferase family 1" evidence="2">
    <location>
        <begin position="190"/>
        <end position="334"/>
    </location>
</feature>
<evidence type="ECO:0000313" key="4">
    <source>
        <dbReference type="Proteomes" id="UP000516117"/>
    </source>
</evidence>
<dbReference type="Gene3D" id="3.40.50.2000">
    <property type="entry name" value="Glycogen Phosphorylase B"/>
    <property type="match status" value="1"/>
</dbReference>
<gene>
    <name evidence="3" type="ORF">H9L22_12370</name>
</gene>
<dbReference type="AlphaFoldDB" id="A0A7H0H3E5"/>
<dbReference type="Proteomes" id="UP000516117">
    <property type="component" value="Chromosome"/>
</dbReference>
<reference evidence="3 4" key="1">
    <citation type="submission" date="2020-08" db="EMBL/GenBank/DDBJ databases">
        <title>Genome sequence of Tessaracoccus defluvii JCM 17540T.</title>
        <authorList>
            <person name="Hyun D.-W."/>
            <person name="Bae J.-W."/>
        </authorList>
    </citation>
    <scope>NUCLEOTIDE SEQUENCE [LARGE SCALE GENOMIC DNA]</scope>
    <source>
        <strain evidence="3 4">JCM 17540</strain>
    </source>
</reference>
<organism evidence="3 4">
    <name type="scientific">Tessaracoccus defluvii</name>
    <dbReference type="NCBI Taxonomy" id="1285901"/>
    <lineage>
        <taxon>Bacteria</taxon>
        <taxon>Bacillati</taxon>
        <taxon>Actinomycetota</taxon>
        <taxon>Actinomycetes</taxon>
        <taxon>Propionibacteriales</taxon>
        <taxon>Propionibacteriaceae</taxon>
        <taxon>Tessaracoccus</taxon>
    </lineage>
</organism>